<evidence type="ECO:0000259" key="3">
    <source>
        <dbReference type="Pfam" id="PF06761"/>
    </source>
</evidence>
<evidence type="ECO:0000313" key="4">
    <source>
        <dbReference type="EMBL" id="QEK39902.1"/>
    </source>
</evidence>
<dbReference type="EMBL" id="CP043313">
    <property type="protein sequence ID" value="QEK39902.1"/>
    <property type="molecule type" value="Genomic_DNA"/>
</dbReference>
<evidence type="ECO:0000256" key="1">
    <source>
        <dbReference type="SAM" id="Phobius"/>
    </source>
</evidence>
<keyword evidence="5" id="KW-1185">Reference proteome</keyword>
<dbReference type="InterPro" id="IPR053156">
    <property type="entry name" value="T6SS_TssM-like"/>
</dbReference>
<feature type="domain" description="IcmF-related" evidence="3">
    <location>
        <begin position="98"/>
        <end position="369"/>
    </location>
</feature>
<protein>
    <recommendedName>
        <fullName evidence="6">IcmF-related domain-containing protein</fullName>
    </recommendedName>
</protein>
<dbReference type="PANTHER" id="PTHR36153:SF1">
    <property type="entry name" value="TYPE VI SECRETION SYSTEM COMPONENT TSSM1"/>
    <property type="match status" value="1"/>
</dbReference>
<keyword evidence="1" id="KW-0812">Transmembrane</keyword>
<dbReference type="Proteomes" id="UP000323844">
    <property type="component" value="Plasmid unnamed"/>
</dbReference>
<dbReference type="PANTHER" id="PTHR36153">
    <property type="entry name" value="INNER MEMBRANE PROTEIN-RELATED"/>
    <property type="match status" value="1"/>
</dbReference>
<sequence length="721" mass="82556">MKNNTLKEAFFDHFARNIQPNTETAKRSEKISVFTMFLFSVLAISFSICILILFVAYQQNVSEIHFMEEVTKNMTSSKKNTSKNVEGIRRTLNAVEKNWASLLYNFSLSNSQINKLLENKLITTTKNSCAPSLLYLSHERVQTYLSKGKWDDLLSAFRVYLMLHNKESFDIKLVSQWFYEHKDSLQQLTSTTDKEIKYILDNMSPKMFSNARIDGNLCAKIIATVQSPTLSQSVYNMIVHNLSKQPPIKVIDCIPKGMTYLLHPSITEAQMPYLYTKEGYKALKTWKKKIVNSLVGISYLENALDISVVQTALEDMEEIYKDNYENQWFSLLAKIRIKPTSNIRDFLKFSKTLSAELSTIFLLITQLEKKILIQDNSHLSNVISDVTSNILAKKDIEIEALKPEKFIQYTPLQREEAHAIKAKIQENLQEIISYSASIVSANDPNLACHRIFSAIQQEDSAIRKGETLANTLPTPIDAIYADFISGLEHLLHKHSAEHVNSVWDKKIRSYYIKHLAKKYPFCSANYNDQVNLAYFKEFFAEGGHLSTFKQEYVDKGLHLLSPDAIKAMKFFENIQNHWFAKDEQLKVAFSVTHVTIEPKVKKVAVSMCGKTTHVTHSNPGPNEFIWEDPTVDIAKVVFSTRSSPSTSIVYVGPWSWYKLLQLDHVGKSTPGKAIRRTFLSPGGEEMNFSLHFSTEFFSLCADKIKIPKEIVMTQNYHLKLE</sequence>
<keyword evidence="1" id="KW-1133">Transmembrane helix</keyword>
<dbReference type="RefSeq" id="WP_148952263.1">
    <property type="nucleotide sequence ID" value="NZ_CP043313.1"/>
</dbReference>
<evidence type="ECO:0000259" key="2">
    <source>
        <dbReference type="Pfam" id="PF06744"/>
    </source>
</evidence>
<organism evidence="4 5">
    <name type="scientific">Candidatus Sneabacter namystus</name>
    <dbReference type="NCBI Taxonomy" id="2601646"/>
    <lineage>
        <taxon>Bacteria</taxon>
        <taxon>Pseudomonadati</taxon>
        <taxon>Pseudomonadota</taxon>
        <taxon>Alphaproteobacteria</taxon>
        <taxon>Rickettsiales</taxon>
        <taxon>Rickettsiaceae</taxon>
        <taxon>Rickettsieae</taxon>
        <taxon>Candidatus Sneabacter</taxon>
    </lineage>
</organism>
<feature type="transmembrane region" description="Helical" evidence="1">
    <location>
        <begin position="33"/>
        <end position="57"/>
    </location>
</feature>
<dbReference type="AlphaFoldDB" id="A0A5C0UKD8"/>
<dbReference type="InterPro" id="IPR010623">
    <property type="entry name" value="IcmF_C"/>
</dbReference>
<evidence type="ECO:0008006" key="6">
    <source>
        <dbReference type="Google" id="ProtNLM"/>
    </source>
</evidence>
<proteinExistence type="predicted"/>
<keyword evidence="1" id="KW-0472">Membrane</keyword>
<geneLocation type="plasmid" evidence="4 5">
    <name>unnamed</name>
</geneLocation>
<name>A0A5C0UKD8_9RICK</name>
<dbReference type="KEGG" id="snay:FZC37_03065"/>
<reference evidence="4 5" key="1">
    <citation type="submission" date="2019-08" db="EMBL/GenBank/DDBJ databases">
        <title>Highly reduced genomes of protist endosymbionts show evolutionary convergence.</title>
        <authorList>
            <person name="George E."/>
            <person name="Husnik F."/>
            <person name="Tashyreva D."/>
            <person name="Prokopchuk G."/>
            <person name="Horak A."/>
            <person name="Kwong W.K."/>
            <person name="Lukes J."/>
            <person name="Keeling P.J."/>
        </authorList>
    </citation>
    <scope>NUCLEOTIDE SEQUENCE [LARGE SCALE GENOMIC DNA]</scope>
    <source>
        <strain evidence="4">1621</strain>
        <plasmid evidence="4 5">unnamed</plasmid>
    </source>
</reference>
<gene>
    <name evidence="4" type="ORF">FZC37_03065</name>
</gene>
<dbReference type="OrthoDB" id="9758229at2"/>
<dbReference type="InterPro" id="IPR009612">
    <property type="entry name" value="IcmF-rel"/>
</dbReference>
<feature type="domain" description="Type VI secretion system IcmF C-terminal" evidence="2">
    <location>
        <begin position="589"/>
        <end position="692"/>
    </location>
</feature>
<evidence type="ECO:0000313" key="5">
    <source>
        <dbReference type="Proteomes" id="UP000323844"/>
    </source>
</evidence>
<dbReference type="Pfam" id="PF06744">
    <property type="entry name" value="IcmF_C"/>
    <property type="match status" value="1"/>
</dbReference>
<keyword evidence="4" id="KW-0614">Plasmid</keyword>
<dbReference type="Pfam" id="PF06761">
    <property type="entry name" value="IcmF-related"/>
    <property type="match status" value="1"/>
</dbReference>
<accession>A0A5C0UKD8</accession>